<evidence type="ECO:0000313" key="2">
    <source>
        <dbReference type="EMBL" id="KAI9174031.1"/>
    </source>
</evidence>
<evidence type="ECO:0000313" key="3">
    <source>
        <dbReference type="Proteomes" id="UP001064489"/>
    </source>
</evidence>
<dbReference type="EMBL" id="JAJSOW010000103">
    <property type="protein sequence ID" value="KAI9174031.1"/>
    <property type="molecule type" value="Genomic_DNA"/>
</dbReference>
<keyword evidence="1" id="KW-1133">Transmembrane helix</keyword>
<protein>
    <submittedName>
        <fullName evidence="2">Uncharacterized protein</fullName>
    </submittedName>
</protein>
<name>A0AAD5IQM4_ACENE</name>
<reference evidence="2" key="1">
    <citation type="journal article" date="2022" name="Plant J.">
        <title>Strategies of tolerance reflected in two North American maple genomes.</title>
        <authorList>
            <person name="McEvoy S.L."/>
            <person name="Sezen U.U."/>
            <person name="Trouern-Trend A."/>
            <person name="McMahon S.M."/>
            <person name="Schaberg P.G."/>
            <person name="Yang J."/>
            <person name="Wegrzyn J.L."/>
            <person name="Swenson N.G."/>
        </authorList>
    </citation>
    <scope>NUCLEOTIDE SEQUENCE</scope>
    <source>
        <strain evidence="2">91603</strain>
    </source>
</reference>
<feature type="transmembrane region" description="Helical" evidence="1">
    <location>
        <begin position="192"/>
        <end position="211"/>
    </location>
</feature>
<keyword evidence="3" id="KW-1185">Reference proteome</keyword>
<gene>
    <name evidence="2" type="ORF">LWI28_010602</name>
</gene>
<comment type="caution">
    <text evidence="2">The sequence shown here is derived from an EMBL/GenBank/DDBJ whole genome shotgun (WGS) entry which is preliminary data.</text>
</comment>
<evidence type="ECO:0000256" key="1">
    <source>
        <dbReference type="SAM" id="Phobius"/>
    </source>
</evidence>
<keyword evidence="1" id="KW-0812">Transmembrane</keyword>
<accession>A0AAD5IQM4</accession>
<proteinExistence type="predicted"/>
<reference evidence="2" key="2">
    <citation type="submission" date="2023-02" db="EMBL/GenBank/DDBJ databases">
        <authorList>
            <person name="Swenson N.G."/>
            <person name="Wegrzyn J.L."/>
            <person name="Mcevoy S.L."/>
        </authorList>
    </citation>
    <scope>NUCLEOTIDE SEQUENCE</scope>
    <source>
        <strain evidence="2">91603</strain>
        <tissue evidence="2">Leaf</tissue>
    </source>
</reference>
<dbReference type="Proteomes" id="UP001064489">
    <property type="component" value="Chromosome 8"/>
</dbReference>
<organism evidence="2 3">
    <name type="scientific">Acer negundo</name>
    <name type="common">Box elder</name>
    <dbReference type="NCBI Taxonomy" id="4023"/>
    <lineage>
        <taxon>Eukaryota</taxon>
        <taxon>Viridiplantae</taxon>
        <taxon>Streptophyta</taxon>
        <taxon>Embryophyta</taxon>
        <taxon>Tracheophyta</taxon>
        <taxon>Spermatophyta</taxon>
        <taxon>Magnoliopsida</taxon>
        <taxon>eudicotyledons</taxon>
        <taxon>Gunneridae</taxon>
        <taxon>Pentapetalae</taxon>
        <taxon>rosids</taxon>
        <taxon>malvids</taxon>
        <taxon>Sapindales</taxon>
        <taxon>Sapindaceae</taxon>
        <taxon>Hippocastanoideae</taxon>
        <taxon>Acereae</taxon>
        <taxon>Acer</taxon>
    </lineage>
</organism>
<keyword evidence="1" id="KW-0472">Membrane</keyword>
<sequence length="257" mass="29125">MSTQDDDFDIPHADGLELAERQRALEKGQADITSWQINLESLIHGLTKTVITGFTELREELRLTSYVRRPRRATGPTTVPNATFTIGIPHIPATVAEPNSSNAPVSTPDRTLLIARPANEETAQIKLVVVCSLTDRGVRSTGGPRVDEAAAHRRLAKAQARRGLERQDERTRKGRALLSLHRMRRIRISTTILFLLSFMHHAFGLGHFAMFEHTLLVEIVLYMSSEELGDELFRRFTFRRCDRPCRDPKKFGFPNMK</sequence>
<dbReference type="AlphaFoldDB" id="A0AAD5IQM4"/>